<protein>
    <submittedName>
        <fullName evidence="2">Uncharacterized protein</fullName>
    </submittedName>
</protein>
<keyword evidence="3" id="KW-1185">Reference proteome</keyword>
<gene>
    <name evidence="2" type="ORF">TELCIR_01334</name>
</gene>
<reference evidence="2 3" key="1">
    <citation type="submission" date="2015-09" db="EMBL/GenBank/DDBJ databases">
        <title>Draft genome of the parasitic nematode Teladorsagia circumcincta isolate WARC Sus (inbred).</title>
        <authorList>
            <person name="Mitreva M."/>
        </authorList>
    </citation>
    <scope>NUCLEOTIDE SEQUENCE [LARGE SCALE GENOMIC DNA]</scope>
    <source>
        <strain evidence="2 3">S</strain>
    </source>
</reference>
<keyword evidence="1" id="KW-1133">Transmembrane helix</keyword>
<proteinExistence type="predicted"/>
<accession>A0A2G9V3P7</accession>
<keyword evidence="1" id="KW-0472">Membrane</keyword>
<evidence type="ECO:0000256" key="1">
    <source>
        <dbReference type="SAM" id="Phobius"/>
    </source>
</evidence>
<organism evidence="2 3">
    <name type="scientific">Teladorsagia circumcincta</name>
    <name type="common">Brown stomach worm</name>
    <name type="synonym">Ostertagia circumcincta</name>
    <dbReference type="NCBI Taxonomy" id="45464"/>
    <lineage>
        <taxon>Eukaryota</taxon>
        <taxon>Metazoa</taxon>
        <taxon>Ecdysozoa</taxon>
        <taxon>Nematoda</taxon>
        <taxon>Chromadorea</taxon>
        <taxon>Rhabditida</taxon>
        <taxon>Rhabditina</taxon>
        <taxon>Rhabditomorpha</taxon>
        <taxon>Strongyloidea</taxon>
        <taxon>Trichostrongylidae</taxon>
        <taxon>Teladorsagia</taxon>
    </lineage>
</organism>
<feature type="transmembrane region" description="Helical" evidence="1">
    <location>
        <begin position="102"/>
        <end position="123"/>
    </location>
</feature>
<dbReference type="EMBL" id="KZ345041">
    <property type="protein sequence ID" value="PIO76592.1"/>
    <property type="molecule type" value="Genomic_DNA"/>
</dbReference>
<dbReference type="AlphaFoldDB" id="A0A2G9V3P7"/>
<keyword evidence="1" id="KW-0812">Transmembrane</keyword>
<dbReference type="Proteomes" id="UP000230423">
    <property type="component" value="Unassembled WGS sequence"/>
</dbReference>
<evidence type="ECO:0000313" key="3">
    <source>
        <dbReference type="Proteomes" id="UP000230423"/>
    </source>
</evidence>
<name>A0A2G9V3P7_TELCI</name>
<sequence>MTYARHEWKHQKLRSMSYLVEHPPEGWGRPQTPRRIGAGATETRWLDHAISGHSAKNSICRAMRWVWEWMPIRHEKVLQPIARVRPKPARRTFSLALRYGRLWSLSASFPRLLVAVVVCFVLYGF</sequence>
<dbReference type="OrthoDB" id="447510at2759"/>
<evidence type="ECO:0000313" key="2">
    <source>
        <dbReference type="EMBL" id="PIO76592.1"/>
    </source>
</evidence>